<gene>
    <name evidence="2" type="ORF">LPJ61_005390</name>
</gene>
<dbReference type="AlphaFoldDB" id="A0A9W7Y981"/>
<feature type="region of interest" description="Disordered" evidence="1">
    <location>
        <begin position="77"/>
        <end position="98"/>
    </location>
</feature>
<keyword evidence="3" id="KW-1185">Reference proteome</keyword>
<dbReference type="InterPro" id="IPR018800">
    <property type="entry name" value="PRCC"/>
</dbReference>
<feature type="non-terminal residue" evidence="2">
    <location>
        <position position="98"/>
    </location>
</feature>
<dbReference type="Pfam" id="PF10253">
    <property type="entry name" value="PRCC"/>
    <property type="match status" value="1"/>
</dbReference>
<dbReference type="OrthoDB" id="5577782at2759"/>
<organism evidence="2 3">
    <name type="scientific">Coemansia biformis</name>
    <dbReference type="NCBI Taxonomy" id="1286918"/>
    <lineage>
        <taxon>Eukaryota</taxon>
        <taxon>Fungi</taxon>
        <taxon>Fungi incertae sedis</taxon>
        <taxon>Zoopagomycota</taxon>
        <taxon>Kickxellomycotina</taxon>
        <taxon>Kickxellomycetes</taxon>
        <taxon>Kickxellales</taxon>
        <taxon>Kickxellaceae</taxon>
        <taxon>Coemansia</taxon>
    </lineage>
</organism>
<proteinExistence type="predicted"/>
<name>A0A9W7Y981_9FUNG</name>
<evidence type="ECO:0000313" key="3">
    <source>
        <dbReference type="Proteomes" id="UP001143981"/>
    </source>
</evidence>
<sequence length="98" mass="10643">VCAALGSGLTTVTQSAQLAGGGYSDAKAAASYSAKRAVERQRLTTRRRIDSDEVGKQKKSKHNIMYLALRAQEQEASLDEAHAQRKASKKAAQARYDF</sequence>
<protein>
    <submittedName>
        <fullName evidence="2">Uncharacterized protein</fullName>
    </submittedName>
</protein>
<reference evidence="2" key="1">
    <citation type="submission" date="2022-07" db="EMBL/GenBank/DDBJ databases">
        <title>Phylogenomic reconstructions and comparative analyses of Kickxellomycotina fungi.</title>
        <authorList>
            <person name="Reynolds N.K."/>
            <person name="Stajich J.E."/>
            <person name="Barry K."/>
            <person name="Grigoriev I.V."/>
            <person name="Crous P."/>
            <person name="Smith M.E."/>
        </authorList>
    </citation>
    <scope>NUCLEOTIDE SEQUENCE</scope>
    <source>
        <strain evidence="2">BCRC 34381</strain>
    </source>
</reference>
<dbReference type="EMBL" id="JANBOI010001751">
    <property type="protein sequence ID" value="KAJ1726142.1"/>
    <property type="molecule type" value="Genomic_DNA"/>
</dbReference>
<evidence type="ECO:0000256" key="1">
    <source>
        <dbReference type="SAM" id="MobiDB-lite"/>
    </source>
</evidence>
<comment type="caution">
    <text evidence="2">The sequence shown here is derived from an EMBL/GenBank/DDBJ whole genome shotgun (WGS) entry which is preliminary data.</text>
</comment>
<dbReference type="Proteomes" id="UP001143981">
    <property type="component" value="Unassembled WGS sequence"/>
</dbReference>
<accession>A0A9W7Y981</accession>
<evidence type="ECO:0000313" key="2">
    <source>
        <dbReference type="EMBL" id="KAJ1726142.1"/>
    </source>
</evidence>